<dbReference type="PANTHER" id="PTHR10655:SF17">
    <property type="entry name" value="LYSOPHOSPHOLIPASE-LIKE PROTEIN 1"/>
    <property type="match status" value="1"/>
</dbReference>
<evidence type="ECO:0000313" key="5">
    <source>
        <dbReference type="EMBL" id="JAS01131.1"/>
    </source>
</evidence>
<feature type="non-terminal residue" evidence="5">
    <location>
        <position position="1"/>
    </location>
</feature>
<evidence type="ECO:0000259" key="4">
    <source>
        <dbReference type="Pfam" id="PF02230"/>
    </source>
</evidence>
<dbReference type="GO" id="GO:0005737">
    <property type="term" value="C:cytoplasm"/>
    <property type="evidence" value="ECO:0007669"/>
    <property type="project" value="TreeGrafter"/>
</dbReference>
<keyword evidence="3" id="KW-0378">Hydrolase</keyword>
<dbReference type="EMBL" id="GEMB01002048">
    <property type="protein sequence ID" value="JAS01131.1"/>
    <property type="molecule type" value="Transcribed_RNA"/>
</dbReference>
<dbReference type="InterPro" id="IPR050565">
    <property type="entry name" value="LYPA1-2/EST-like"/>
</dbReference>
<organism evidence="5">
    <name type="scientific">Triatoma infestans</name>
    <name type="common">Assassin bug</name>
    <dbReference type="NCBI Taxonomy" id="30076"/>
    <lineage>
        <taxon>Eukaryota</taxon>
        <taxon>Metazoa</taxon>
        <taxon>Ecdysozoa</taxon>
        <taxon>Arthropoda</taxon>
        <taxon>Hexapoda</taxon>
        <taxon>Insecta</taxon>
        <taxon>Pterygota</taxon>
        <taxon>Neoptera</taxon>
        <taxon>Paraneoptera</taxon>
        <taxon>Hemiptera</taxon>
        <taxon>Heteroptera</taxon>
        <taxon>Panheteroptera</taxon>
        <taxon>Cimicomorpha</taxon>
        <taxon>Reduviidae</taxon>
        <taxon>Triatominae</taxon>
        <taxon>Triatoma</taxon>
    </lineage>
</organism>
<dbReference type="InterPro" id="IPR029058">
    <property type="entry name" value="AB_hydrolase_fold"/>
</dbReference>
<dbReference type="GO" id="GO:0052689">
    <property type="term" value="F:carboxylic ester hydrolase activity"/>
    <property type="evidence" value="ECO:0007669"/>
    <property type="project" value="TreeGrafter"/>
</dbReference>
<sequence>RIMYAGFSRGGDMSFQMGYSHLYHKFQRVLAGIGAISSFLPYSSQVYKDLRVSKCGLETPLLLQQHGENDHLVTLSMAEKTFQILRNEGVQGKFVIIPNSGHMINKNEVELLYEFVNKVIPRNLNLKLEEIVNNCQ</sequence>
<accession>A0A170ZN36</accession>
<dbReference type="Pfam" id="PF02230">
    <property type="entry name" value="Abhydrolase_2"/>
    <property type="match status" value="1"/>
</dbReference>
<proteinExistence type="inferred from homology"/>
<evidence type="ECO:0000256" key="2">
    <source>
        <dbReference type="ARBA" id="ARBA00012423"/>
    </source>
</evidence>
<reference evidence="5" key="2">
    <citation type="journal article" date="2017" name="J. Med. Entomol.">
        <title>Transcriptome Analysis of the Triatoma infestans (Hemiptera: Reduviidae) Integument.</title>
        <authorList>
            <person name="Calderon-Fernandez G.M."/>
            <person name="Moriconi D.E."/>
            <person name="Dulbecco A.B."/>
            <person name="Juarez M.P."/>
        </authorList>
    </citation>
    <scope>NUCLEOTIDE SEQUENCE</scope>
    <source>
        <strain evidence="5">Int1</strain>
        <tissue evidence="5">Integument</tissue>
    </source>
</reference>
<name>A0A170ZN36_TRIIF</name>
<protein>
    <recommendedName>
        <fullName evidence="2">palmitoyl-protein hydrolase</fullName>
        <ecNumber evidence="2">3.1.2.22</ecNumber>
    </recommendedName>
</protein>
<evidence type="ECO:0000256" key="3">
    <source>
        <dbReference type="ARBA" id="ARBA00022801"/>
    </source>
</evidence>
<reference evidence="5" key="1">
    <citation type="submission" date="2016-04" db="EMBL/GenBank/DDBJ databases">
        <authorList>
            <person name="Calderon-Fernandez G.M.Sr."/>
        </authorList>
    </citation>
    <scope>NUCLEOTIDE SEQUENCE</scope>
    <source>
        <strain evidence="5">Int1</strain>
        <tissue evidence="5">Integument</tissue>
    </source>
</reference>
<dbReference type="EC" id="3.1.2.22" evidence="2"/>
<comment type="similarity">
    <text evidence="1">Belongs to the AB hydrolase superfamily. AB hydrolase 2 family.</text>
</comment>
<dbReference type="AlphaFoldDB" id="A0A170ZN36"/>
<dbReference type="SUPFAM" id="SSF53474">
    <property type="entry name" value="alpha/beta-Hydrolases"/>
    <property type="match status" value="1"/>
</dbReference>
<evidence type="ECO:0000256" key="1">
    <source>
        <dbReference type="ARBA" id="ARBA00006499"/>
    </source>
</evidence>
<dbReference type="InterPro" id="IPR003140">
    <property type="entry name" value="PLipase/COase/thioEstase"/>
</dbReference>
<dbReference type="PANTHER" id="PTHR10655">
    <property type="entry name" value="LYSOPHOSPHOLIPASE-RELATED"/>
    <property type="match status" value="1"/>
</dbReference>
<dbReference type="GO" id="GO:0008474">
    <property type="term" value="F:palmitoyl-(protein) hydrolase activity"/>
    <property type="evidence" value="ECO:0007669"/>
    <property type="project" value="UniProtKB-EC"/>
</dbReference>
<dbReference type="Gene3D" id="3.40.50.1820">
    <property type="entry name" value="alpha/beta hydrolase"/>
    <property type="match status" value="1"/>
</dbReference>
<feature type="domain" description="Phospholipase/carboxylesterase/thioesterase" evidence="4">
    <location>
        <begin position="1"/>
        <end position="120"/>
    </location>
</feature>